<evidence type="ECO:0000313" key="3">
    <source>
        <dbReference type="EnsemblMetazoa" id="CLYHEMP024904.1"/>
    </source>
</evidence>
<feature type="compositionally biased region" description="Low complexity" evidence="1">
    <location>
        <begin position="171"/>
        <end position="188"/>
    </location>
</feature>
<organism evidence="3 4">
    <name type="scientific">Clytia hemisphaerica</name>
    <dbReference type="NCBI Taxonomy" id="252671"/>
    <lineage>
        <taxon>Eukaryota</taxon>
        <taxon>Metazoa</taxon>
        <taxon>Cnidaria</taxon>
        <taxon>Hydrozoa</taxon>
        <taxon>Hydroidolina</taxon>
        <taxon>Leptothecata</taxon>
        <taxon>Obeliida</taxon>
        <taxon>Clytiidae</taxon>
        <taxon>Clytia</taxon>
    </lineage>
</organism>
<dbReference type="AlphaFoldDB" id="A0A7M5XKH1"/>
<feature type="signal peptide" evidence="2">
    <location>
        <begin position="1"/>
        <end position="19"/>
    </location>
</feature>
<proteinExistence type="predicted"/>
<name>A0A7M5XKH1_9CNID</name>
<accession>A0A7M5XKH1</accession>
<evidence type="ECO:0000256" key="2">
    <source>
        <dbReference type="SAM" id="SignalP"/>
    </source>
</evidence>
<reference evidence="3" key="1">
    <citation type="submission" date="2021-01" db="UniProtKB">
        <authorList>
            <consortium name="EnsemblMetazoa"/>
        </authorList>
    </citation>
    <scope>IDENTIFICATION</scope>
</reference>
<evidence type="ECO:0000313" key="4">
    <source>
        <dbReference type="Proteomes" id="UP000594262"/>
    </source>
</evidence>
<dbReference type="GeneID" id="136822447"/>
<feature type="region of interest" description="Disordered" evidence="1">
    <location>
        <begin position="146"/>
        <end position="188"/>
    </location>
</feature>
<sequence length="188" mass="21344">MWLTAVPLACLLVATLSNGLSIDGKELANQKRGRYSYSPYPPVNAYIRRLSMDYLRRIKFLLASGGRKASKRSASNDALTNAEDYLLKRQDDVKTIMWGREVSPMLSREADTPMLTRSEDSPMLSRDVPDFERDLNEMFRREFGSPMLSKKSSPMLSKRSVENIVQENKAPMLSKKSSPMLSKKTTKN</sequence>
<feature type="chain" id="PRO_5029895142" evidence="2">
    <location>
        <begin position="20"/>
        <end position="188"/>
    </location>
</feature>
<dbReference type="Proteomes" id="UP000594262">
    <property type="component" value="Unplaced"/>
</dbReference>
<dbReference type="RefSeq" id="XP_066934811.1">
    <property type="nucleotide sequence ID" value="XM_067078710.1"/>
</dbReference>
<keyword evidence="4" id="KW-1185">Reference proteome</keyword>
<evidence type="ECO:0000256" key="1">
    <source>
        <dbReference type="SAM" id="MobiDB-lite"/>
    </source>
</evidence>
<protein>
    <submittedName>
        <fullName evidence="3">Uncharacterized protein</fullName>
    </submittedName>
</protein>
<feature type="compositionally biased region" description="Low complexity" evidence="1">
    <location>
        <begin position="146"/>
        <end position="158"/>
    </location>
</feature>
<keyword evidence="2" id="KW-0732">Signal</keyword>
<dbReference type="EnsemblMetazoa" id="CLYHEMT024904.1">
    <property type="protein sequence ID" value="CLYHEMP024904.1"/>
    <property type="gene ID" value="CLYHEMG024904"/>
</dbReference>